<feature type="transmembrane region" description="Helical" evidence="7">
    <location>
        <begin position="102"/>
        <end position="121"/>
    </location>
</feature>
<keyword evidence="4 7" id="KW-0812">Transmembrane</keyword>
<evidence type="ECO:0000256" key="1">
    <source>
        <dbReference type="ARBA" id="ARBA00004141"/>
    </source>
</evidence>
<dbReference type="InterPro" id="IPR017475">
    <property type="entry name" value="EPS_sugar_tfrase"/>
</dbReference>
<dbReference type="GO" id="GO:0016780">
    <property type="term" value="F:phosphotransferase activity, for other substituted phosphate groups"/>
    <property type="evidence" value="ECO:0007669"/>
    <property type="project" value="TreeGrafter"/>
</dbReference>
<protein>
    <submittedName>
        <fullName evidence="9">Sugar transferase</fullName>
    </submittedName>
</protein>
<proteinExistence type="inferred from homology"/>
<dbReference type="GO" id="GO:0016020">
    <property type="term" value="C:membrane"/>
    <property type="evidence" value="ECO:0007669"/>
    <property type="project" value="UniProtKB-SubCell"/>
</dbReference>
<organism evidence="9 10">
    <name type="scientific">Nonlabens spongiae</name>
    <dbReference type="NCBI Taxonomy" id="331648"/>
    <lineage>
        <taxon>Bacteria</taxon>
        <taxon>Pseudomonadati</taxon>
        <taxon>Bacteroidota</taxon>
        <taxon>Flavobacteriia</taxon>
        <taxon>Flavobacteriales</taxon>
        <taxon>Flavobacteriaceae</taxon>
        <taxon>Nonlabens</taxon>
    </lineage>
</organism>
<feature type="transmembrane region" description="Helical" evidence="7">
    <location>
        <begin position="71"/>
        <end position="90"/>
    </location>
</feature>
<evidence type="ECO:0000313" key="10">
    <source>
        <dbReference type="Proteomes" id="UP000193431"/>
    </source>
</evidence>
<keyword evidence="6 7" id="KW-0472">Membrane</keyword>
<feature type="domain" description="Bacterial sugar transferase" evidence="8">
    <location>
        <begin position="266"/>
        <end position="447"/>
    </location>
</feature>
<comment type="subcellular location">
    <subcellularLocation>
        <location evidence="1">Membrane</location>
        <topology evidence="1">Multi-pass membrane protein</topology>
    </subcellularLocation>
</comment>
<dbReference type="PANTHER" id="PTHR30576:SF0">
    <property type="entry name" value="UNDECAPRENYL-PHOSPHATE N-ACETYLGALACTOSAMINYL 1-PHOSPHATE TRANSFERASE-RELATED"/>
    <property type="match status" value="1"/>
</dbReference>
<name>A0A1W6MPG4_9FLAO</name>
<evidence type="ECO:0000256" key="5">
    <source>
        <dbReference type="ARBA" id="ARBA00022989"/>
    </source>
</evidence>
<keyword evidence="5 7" id="KW-1133">Transmembrane helix</keyword>
<evidence type="ECO:0000256" key="3">
    <source>
        <dbReference type="ARBA" id="ARBA00022679"/>
    </source>
</evidence>
<dbReference type="AlphaFoldDB" id="A0A1W6MPG4"/>
<dbReference type="OrthoDB" id="9808602at2"/>
<keyword evidence="3 9" id="KW-0808">Transferase</keyword>
<dbReference type="Gene3D" id="3.40.50.720">
    <property type="entry name" value="NAD(P)-binding Rossmann-like Domain"/>
    <property type="match status" value="1"/>
</dbReference>
<dbReference type="Pfam" id="PF13727">
    <property type="entry name" value="CoA_binding_3"/>
    <property type="match status" value="1"/>
</dbReference>
<evidence type="ECO:0000256" key="4">
    <source>
        <dbReference type="ARBA" id="ARBA00022692"/>
    </source>
</evidence>
<evidence type="ECO:0000259" key="8">
    <source>
        <dbReference type="Pfam" id="PF02397"/>
    </source>
</evidence>
<accession>A0A1W6MPG4</accession>
<feature type="transmembrane region" description="Helical" evidence="7">
    <location>
        <begin position="39"/>
        <end position="59"/>
    </location>
</feature>
<reference evidence="9 10" key="1">
    <citation type="submission" date="2016-11" db="EMBL/GenBank/DDBJ databases">
        <title>Trade-off between light-utilization and light-protection in marine flavobacteria.</title>
        <authorList>
            <person name="Kumagai Y."/>
        </authorList>
    </citation>
    <scope>NUCLEOTIDE SEQUENCE [LARGE SCALE GENOMIC DNA]</scope>
    <source>
        <strain evidence="9 10">JCM 13191</strain>
    </source>
</reference>
<dbReference type="EMBL" id="CP019344">
    <property type="protein sequence ID" value="ARN79513.1"/>
    <property type="molecule type" value="Genomic_DNA"/>
</dbReference>
<feature type="transmembrane region" description="Helical" evidence="7">
    <location>
        <begin position="267"/>
        <end position="293"/>
    </location>
</feature>
<evidence type="ECO:0000256" key="7">
    <source>
        <dbReference type="SAM" id="Phobius"/>
    </source>
</evidence>
<sequence>MSERKIFLRIIDVFVVLAGLHCTGLLFNFDYFLINEQHWLWSLILAFYLLLFATIFELYNLNRASRINATLRSIFSTTAMTSLVYLLTPFFTPQLPQNRLQILYFTITIAIALIIWRALYIKLFASSRFNKNILLVGNRVEAERMTASLKQVDPHFNVIGFINTDLKVRIPNEKGLRELHPKMAQRILVRNGIKEIIVGADTDDFNKDLYDWLLSCMEKGYHVRDYIMVYEDMTDSVPLEVIGRDFYRHFPFSRSNQNQLYRLYHRVFDIIASLIGLTIGLVFLPLILIGNLIGNRGPLFYFQERLGKNRKPFKIIKYRSMVTNAEAQGAQFAQKNDARITAFGKFLRKSRLDEFPQFINILKGEMSIIGPRPERPMFTQQLAEKIPYYETRTMVKPGLTGWAQVRGKYGETDDDHREKLRYDLYYIKKRSVSLDLRIIVKTLSTIVFFKGQ</sequence>
<evidence type="ECO:0000256" key="6">
    <source>
        <dbReference type="ARBA" id="ARBA00023136"/>
    </source>
</evidence>
<keyword evidence="10" id="KW-1185">Reference proteome</keyword>
<evidence type="ECO:0000313" key="9">
    <source>
        <dbReference type="EMBL" id="ARN79513.1"/>
    </source>
</evidence>
<dbReference type="NCBIfam" id="TIGR03025">
    <property type="entry name" value="EPS_sugtrans"/>
    <property type="match status" value="1"/>
</dbReference>
<feature type="transmembrane region" description="Helical" evidence="7">
    <location>
        <begin position="7"/>
        <end position="27"/>
    </location>
</feature>
<dbReference type="PANTHER" id="PTHR30576">
    <property type="entry name" value="COLANIC BIOSYNTHESIS UDP-GLUCOSE LIPID CARRIER TRANSFERASE"/>
    <property type="match status" value="1"/>
</dbReference>
<comment type="similarity">
    <text evidence="2">Belongs to the bacterial sugar transferase family.</text>
</comment>
<dbReference type="STRING" id="331648.BST97_15435"/>
<gene>
    <name evidence="9" type="ORF">BST97_15435</name>
</gene>
<evidence type="ECO:0000256" key="2">
    <source>
        <dbReference type="ARBA" id="ARBA00006464"/>
    </source>
</evidence>
<dbReference type="Proteomes" id="UP000193431">
    <property type="component" value="Chromosome"/>
</dbReference>
<dbReference type="InterPro" id="IPR003362">
    <property type="entry name" value="Bact_transf"/>
</dbReference>
<dbReference type="Pfam" id="PF02397">
    <property type="entry name" value="Bac_transf"/>
    <property type="match status" value="1"/>
</dbReference>